<dbReference type="Pfam" id="PF01053">
    <property type="entry name" value="Cys_Met_Meta_PP"/>
    <property type="match status" value="1"/>
</dbReference>
<dbReference type="RefSeq" id="WP_107991441.1">
    <property type="nucleotide sequence ID" value="NZ_QAYG01000010.1"/>
</dbReference>
<evidence type="ECO:0000256" key="1">
    <source>
        <dbReference type="ARBA" id="ARBA00001933"/>
    </source>
</evidence>
<reference evidence="5 6" key="1">
    <citation type="submission" date="2018-04" db="EMBL/GenBank/DDBJ databases">
        <title>Genomic Encyclopedia of Archaeal and Bacterial Type Strains, Phase II (KMG-II): from individual species to whole genera.</title>
        <authorList>
            <person name="Goeker M."/>
        </authorList>
    </citation>
    <scope>NUCLEOTIDE SEQUENCE [LARGE SCALE GENOMIC DNA]</scope>
    <source>
        <strain evidence="5 6">DSM 23382</strain>
    </source>
</reference>
<dbReference type="InterPro" id="IPR000277">
    <property type="entry name" value="Cys/Met-Metab_PyrdxlP-dep_enz"/>
</dbReference>
<protein>
    <submittedName>
        <fullName evidence="5">Cystathionine gamma-synthase</fullName>
    </submittedName>
</protein>
<dbReference type="PANTHER" id="PTHR11808">
    <property type="entry name" value="TRANS-SULFURATION ENZYME FAMILY MEMBER"/>
    <property type="match status" value="1"/>
</dbReference>
<dbReference type="OrthoDB" id="9805807at2"/>
<dbReference type="GO" id="GO:0030170">
    <property type="term" value="F:pyridoxal phosphate binding"/>
    <property type="evidence" value="ECO:0007669"/>
    <property type="project" value="InterPro"/>
</dbReference>
<comment type="similarity">
    <text evidence="4">Belongs to the trans-sulfuration enzymes family.</text>
</comment>
<dbReference type="GO" id="GO:0019343">
    <property type="term" value="P:cysteine biosynthetic process via cystathionine"/>
    <property type="evidence" value="ECO:0007669"/>
    <property type="project" value="TreeGrafter"/>
</dbReference>
<evidence type="ECO:0000313" key="5">
    <source>
        <dbReference type="EMBL" id="PTW57557.1"/>
    </source>
</evidence>
<evidence type="ECO:0000256" key="4">
    <source>
        <dbReference type="RuleBase" id="RU362118"/>
    </source>
</evidence>
<dbReference type="PIRSF" id="PIRSF001434">
    <property type="entry name" value="CGS"/>
    <property type="match status" value="1"/>
</dbReference>
<organism evidence="5 6">
    <name type="scientific">Breoghania corrubedonensis</name>
    <dbReference type="NCBI Taxonomy" id="665038"/>
    <lineage>
        <taxon>Bacteria</taxon>
        <taxon>Pseudomonadati</taxon>
        <taxon>Pseudomonadota</taxon>
        <taxon>Alphaproteobacteria</taxon>
        <taxon>Hyphomicrobiales</taxon>
        <taxon>Stappiaceae</taxon>
        <taxon>Breoghania</taxon>
    </lineage>
</organism>
<keyword evidence="6" id="KW-1185">Reference proteome</keyword>
<dbReference type="EMBL" id="QAYG01000010">
    <property type="protein sequence ID" value="PTW57557.1"/>
    <property type="molecule type" value="Genomic_DNA"/>
</dbReference>
<dbReference type="InterPro" id="IPR015424">
    <property type="entry name" value="PyrdxlP-dep_Trfase"/>
</dbReference>
<dbReference type="GO" id="GO:0004123">
    <property type="term" value="F:cystathionine gamma-lyase activity"/>
    <property type="evidence" value="ECO:0007669"/>
    <property type="project" value="TreeGrafter"/>
</dbReference>
<dbReference type="PANTHER" id="PTHR11808:SF85">
    <property type="entry name" value="CYSTATHIONINE GAMMA-LYASE-RELATED"/>
    <property type="match status" value="1"/>
</dbReference>
<dbReference type="Gene3D" id="3.40.640.10">
    <property type="entry name" value="Type I PLP-dependent aspartate aminotransferase-like (Major domain)"/>
    <property type="match status" value="1"/>
</dbReference>
<dbReference type="Proteomes" id="UP000244081">
    <property type="component" value="Unassembled WGS sequence"/>
</dbReference>
<comment type="cofactor">
    <cofactor evidence="1 4">
        <name>pyridoxal 5'-phosphate</name>
        <dbReference type="ChEBI" id="CHEBI:597326"/>
    </cofactor>
</comment>
<accession>A0A2T5V1C1</accession>
<dbReference type="GO" id="GO:0005737">
    <property type="term" value="C:cytoplasm"/>
    <property type="evidence" value="ECO:0007669"/>
    <property type="project" value="TreeGrafter"/>
</dbReference>
<feature type="modified residue" description="N6-(pyridoxal phosphate)lysine" evidence="3">
    <location>
        <position position="202"/>
    </location>
</feature>
<dbReference type="InterPro" id="IPR015421">
    <property type="entry name" value="PyrdxlP-dep_Trfase_major"/>
</dbReference>
<evidence type="ECO:0000313" key="6">
    <source>
        <dbReference type="Proteomes" id="UP000244081"/>
    </source>
</evidence>
<keyword evidence="2 3" id="KW-0663">Pyridoxal phosphate</keyword>
<dbReference type="SUPFAM" id="SSF53383">
    <property type="entry name" value="PLP-dependent transferases"/>
    <property type="match status" value="1"/>
</dbReference>
<evidence type="ECO:0000256" key="2">
    <source>
        <dbReference type="ARBA" id="ARBA00022898"/>
    </source>
</evidence>
<dbReference type="GO" id="GO:0019346">
    <property type="term" value="P:transsulfuration"/>
    <property type="evidence" value="ECO:0007669"/>
    <property type="project" value="InterPro"/>
</dbReference>
<dbReference type="FunFam" id="3.40.640.10:FF:000046">
    <property type="entry name" value="Cystathionine gamma-lyase"/>
    <property type="match status" value="1"/>
</dbReference>
<dbReference type="Gene3D" id="3.90.1150.10">
    <property type="entry name" value="Aspartate Aminotransferase, domain 1"/>
    <property type="match status" value="1"/>
</dbReference>
<sequence>MSTDKNIATVLAHAGGSPDPRTGAVVPGIAPATTFARGTDYALPSPGHLYSRDDNDLYRQAEALIARMEGAEETRLFASGMAAIAAVFRSVPQGAAVVVQSGIYWGTTVWVRKFCKRNALALVECDTSDPARLSETLEQAAADLVFIETPSNPTLKVTDIEAAANAAHEAGAVLVVDATASTPLVCQPMKFGADFVVHSATKALNGHSDLLAGVVSARDASSERWRLIAEERHDAGAVLGSFEAWLLLRGLRTLSLRVERMNANALAIARFLAGHDKVERVLYPGLETHPGHDIAVRQMSGGFGSLVSVLVKGGAEDALAAAGRLQIFLRATSLGGVESLVEHRYSIEGDATGVPKNLLRLSIGIEHADDLIADLDQALSL</sequence>
<proteinExistence type="inferred from homology"/>
<name>A0A2T5V1C1_9HYPH</name>
<dbReference type="InterPro" id="IPR015422">
    <property type="entry name" value="PyrdxlP-dep_Trfase_small"/>
</dbReference>
<dbReference type="AlphaFoldDB" id="A0A2T5V1C1"/>
<gene>
    <name evidence="5" type="ORF">C8N35_11036</name>
</gene>
<comment type="caution">
    <text evidence="5">The sequence shown here is derived from an EMBL/GenBank/DDBJ whole genome shotgun (WGS) entry which is preliminary data.</text>
</comment>
<evidence type="ECO:0000256" key="3">
    <source>
        <dbReference type="PIRSR" id="PIRSR001434-2"/>
    </source>
</evidence>